<feature type="domain" description="C2H2-type" evidence="9">
    <location>
        <begin position="614"/>
        <end position="642"/>
    </location>
</feature>
<dbReference type="GO" id="GO:0005634">
    <property type="term" value="C:nucleus"/>
    <property type="evidence" value="ECO:0007669"/>
    <property type="project" value="TreeGrafter"/>
</dbReference>
<feature type="coiled-coil region" evidence="6">
    <location>
        <begin position="196"/>
        <end position="252"/>
    </location>
</feature>
<evidence type="ECO:0000256" key="2">
    <source>
        <dbReference type="ARBA" id="ARBA00022737"/>
    </source>
</evidence>
<feature type="domain" description="C2H2-type" evidence="9">
    <location>
        <begin position="701"/>
        <end position="729"/>
    </location>
</feature>
<evidence type="ECO:0000256" key="1">
    <source>
        <dbReference type="ARBA" id="ARBA00022723"/>
    </source>
</evidence>
<feature type="region of interest" description="Disordered" evidence="7">
    <location>
        <begin position="406"/>
        <end position="448"/>
    </location>
</feature>
<evidence type="ECO:0000313" key="11">
    <source>
        <dbReference type="Proteomes" id="UP000094527"/>
    </source>
</evidence>
<dbReference type="SUPFAM" id="SSF57667">
    <property type="entry name" value="beta-beta-alpha zinc fingers"/>
    <property type="match status" value="4"/>
</dbReference>
<dbReference type="PROSITE" id="PS50089">
    <property type="entry name" value="ZF_RING_2"/>
    <property type="match status" value="1"/>
</dbReference>
<keyword evidence="2" id="KW-0677">Repeat</keyword>
<dbReference type="FunFam" id="3.30.160.60:FF:000100">
    <property type="entry name" value="Zinc finger 45-like"/>
    <property type="match status" value="1"/>
</dbReference>
<keyword evidence="4" id="KW-0862">Zinc</keyword>
<dbReference type="PROSITE" id="PS50157">
    <property type="entry name" value="ZINC_FINGER_C2H2_2"/>
    <property type="match status" value="5"/>
</dbReference>
<dbReference type="SMART" id="SM00355">
    <property type="entry name" value="ZnF_C2H2"/>
    <property type="match status" value="6"/>
</dbReference>
<gene>
    <name evidence="10" type="ORF">Ocin01_10157</name>
</gene>
<proteinExistence type="predicted"/>
<dbReference type="SUPFAM" id="SSF57850">
    <property type="entry name" value="RING/U-box"/>
    <property type="match status" value="1"/>
</dbReference>
<dbReference type="GO" id="GO:0000981">
    <property type="term" value="F:DNA-binding transcription factor activity, RNA polymerase II-specific"/>
    <property type="evidence" value="ECO:0007669"/>
    <property type="project" value="TreeGrafter"/>
</dbReference>
<dbReference type="InterPro" id="IPR036236">
    <property type="entry name" value="Znf_C2H2_sf"/>
</dbReference>
<dbReference type="OMA" id="IMAPLEN"/>
<name>A0A1D2MU36_ORCCI</name>
<feature type="non-terminal residue" evidence="10">
    <location>
        <position position="1"/>
    </location>
</feature>
<feature type="compositionally biased region" description="Acidic residues" evidence="7">
    <location>
        <begin position="434"/>
        <end position="446"/>
    </location>
</feature>
<dbReference type="Pfam" id="PF00096">
    <property type="entry name" value="zf-C2H2"/>
    <property type="match status" value="2"/>
</dbReference>
<evidence type="ECO:0000259" key="8">
    <source>
        <dbReference type="PROSITE" id="PS50089"/>
    </source>
</evidence>
<evidence type="ECO:0000256" key="4">
    <source>
        <dbReference type="ARBA" id="ARBA00022833"/>
    </source>
</evidence>
<comment type="caution">
    <text evidence="10">The sequence shown here is derived from an EMBL/GenBank/DDBJ whole genome shotgun (WGS) entry which is preliminary data.</text>
</comment>
<evidence type="ECO:0000259" key="9">
    <source>
        <dbReference type="PROSITE" id="PS50157"/>
    </source>
</evidence>
<evidence type="ECO:0000256" key="6">
    <source>
        <dbReference type="SAM" id="Coils"/>
    </source>
</evidence>
<dbReference type="PROSITE" id="PS00028">
    <property type="entry name" value="ZINC_FINGER_C2H2_1"/>
    <property type="match status" value="5"/>
</dbReference>
<dbReference type="Gene3D" id="3.30.160.60">
    <property type="entry name" value="Classic Zinc Finger"/>
    <property type="match status" value="7"/>
</dbReference>
<feature type="domain" description="C2H2-type" evidence="9">
    <location>
        <begin position="671"/>
        <end position="694"/>
    </location>
</feature>
<evidence type="ECO:0000313" key="10">
    <source>
        <dbReference type="EMBL" id="ODM96526.1"/>
    </source>
</evidence>
<keyword evidence="6" id="KW-0175">Coiled coil</keyword>
<feature type="domain" description="C2H2-type" evidence="9">
    <location>
        <begin position="745"/>
        <end position="772"/>
    </location>
</feature>
<dbReference type="STRING" id="48709.A0A1D2MU36"/>
<dbReference type="InterPro" id="IPR013087">
    <property type="entry name" value="Znf_C2H2_type"/>
</dbReference>
<evidence type="ECO:0000256" key="3">
    <source>
        <dbReference type="ARBA" id="ARBA00022771"/>
    </source>
</evidence>
<protein>
    <submittedName>
        <fullName evidence="10">Putative zinc finger protein</fullName>
    </submittedName>
</protein>
<dbReference type="PANTHER" id="PTHR24379">
    <property type="entry name" value="KRAB AND ZINC FINGER DOMAIN-CONTAINING"/>
    <property type="match status" value="1"/>
</dbReference>
<evidence type="ECO:0000256" key="5">
    <source>
        <dbReference type="PROSITE-ProRule" id="PRU00042"/>
    </source>
</evidence>
<feature type="region of interest" description="Disordered" evidence="7">
    <location>
        <begin position="572"/>
        <end position="619"/>
    </location>
</feature>
<evidence type="ECO:0000256" key="7">
    <source>
        <dbReference type="SAM" id="MobiDB-lite"/>
    </source>
</evidence>
<feature type="compositionally biased region" description="Basic and acidic residues" evidence="7">
    <location>
        <begin position="65"/>
        <end position="74"/>
    </location>
</feature>
<feature type="domain" description="RING-type" evidence="8">
    <location>
        <begin position="300"/>
        <end position="342"/>
    </location>
</feature>
<accession>A0A1D2MU36</accession>
<feature type="compositionally biased region" description="Polar residues" evidence="7">
    <location>
        <begin position="573"/>
        <end position="586"/>
    </location>
</feature>
<dbReference type="Proteomes" id="UP000094527">
    <property type="component" value="Unassembled WGS sequence"/>
</dbReference>
<sequence>VIKTNLTDRKAGENAGNKLQIVLPKCVEGYLSPGSNQNGSCAKMGDKEKWQVPVSSMSDEEREEEPQPKKRYQEAGECPHNVFYYSSDDDDEEIARIIKEKEESERGNQSQTKEFYFQNQAEVNENENINHVNEVVPIVSDEEAALTFTAPPAISPPPEAGESELEQVYSPPGKEYCAHVYLELGFSNDHTSTCIDKELNEKQQDRVEELRELQKNAVEGVEEDCEQEEENCEEEEENFEEEEENCEEVETRVEKEGYPTKRVSKRELLTKDWCKPTVFIEYEIFCDRNLKIVSSGGFHCSICGMQFAKDDKVICKNQCKHVICKRCEKIRISKNNNCPLSQVEEWGRGYDVNTPQYSRTTSTHSRKVTFQSLTNLGLRNKCNICFERFSGNDNVHGPGKCTQVDEDSCSEIEESKENSDDEDETSNNIPGDINPDENDQDSDQSEADLNCSTNISEQVCNDMANGEGITDSGNENQHDDLLQLMNPSSSSIFDSGAASMHEISKGDGSPKIQVCGYSYNKRASARILEKRSRDLKSKQNVKEKTEEIHYRCVASSSSVKCMKSSTRSARFVGTNSFGKDSKSSNYPSPRKSKSQPKSDSLDKSKPKRGCKKRETCPDCSRSFSKKGNLMVHMRECHTNLHKFECVICGKNFKQKYVMMNHIRLHTKEKPYSCKQCGKSFALKQYLQTHWFGKHWKASELFHCPSCTLTFAERTSLDRHIQTVHRKKGKNEVGTAPTNMEKSRNFKCQVCSKAFMSKLVLHMHKNVHSEEKPFKCDVIDCEKETWDDTSWSTLVNVTFQLPATLKKHGRTHTGEKPFSCGECGERFDIMAPLENAQRKSNFA</sequence>
<organism evidence="10 11">
    <name type="scientific">Orchesella cincta</name>
    <name type="common">Springtail</name>
    <name type="synonym">Podura cincta</name>
    <dbReference type="NCBI Taxonomy" id="48709"/>
    <lineage>
        <taxon>Eukaryota</taxon>
        <taxon>Metazoa</taxon>
        <taxon>Ecdysozoa</taxon>
        <taxon>Arthropoda</taxon>
        <taxon>Hexapoda</taxon>
        <taxon>Collembola</taxon>
        <taxon>Entomobryomorpha</taxon>
        <taxon>Entomobryoidea</taxon>
        <taxon>Orchesellidae</taxon>
        <taxon>Orchesellinae</taxon>
        <taxon>Orchesella</taxon>
    </lineage>
</organism>
<keyword evidence="3 5" id="KW-0863">Zinc-finger</keyword>
<dbReference type="GO" id="GO:0008270">
    <property type="term" value="F:zinc ion binding"/>
    <property type="evidence" value="ECO:0007669"/>
    <property type="project" value="UniProtKB-KW"/>
</dbReference>
<dbReference type="GO" id="GO:0000977">
    <property type="term" value="F:RNA polymerase II transcription regulatory region sequence-specific DNA binding"/>
    <property type="evidence" value="ECO:0007669"/>
    <property type="project" value="TreeGrafter"/>
</dbReference>
<dbReference type="InterPro" id="IPR056436">
    <property type="entry name" value="Znf-C2H2_ZIC1-5/GLI1-3-like"/>
</dbReference>
<dbReference type="Pfam" id="PF23561">
    <property type="entry name" value="zf-C2H2_15"/>
    <property type="match status" value="1"/>
</dbReference>
<feature type="region of interest" description="Disordered" evidence="7">
    <location>
        <begin position="34"/>
        <end position="79"/>
    </location>
</feature>
<dbReference type="OrthoDB" id="2158014at2759"/>
<dbReference type="PANTHER" id="PTHR24379:SF127">
    <property type="entry name" value="BLOODY FINGERS-RELATED"/>
    <property type="match status" value="1"/>
</dbReference>
<reference evidence="10 11" key="1">
    <citation type="journal article" date="2016" name="Genome Biol. Evol.">
        <title>Gene Family Evolution Reflects Adaptation to Soil Environmental Stressors in the Genome of the Collembolan Orchesella cincta.</title>
        <authorList>
            <person name="Faddeeva-Vakhrusheva A."/>
            <person name="Derks M.F."/>
            <person name="Anvar S.Y."/>
            <person name="Agamennone V."/>
            <person name="Suring W."/>
            <person name="Smit S."/>
            <person name="van Straalen N.M."/>
            <person name="Roelofs D."/>
        </authorList>
    </citation>
    <scope>NUCLEOTIDE SEQUENCE [LARGE SCALE GENOMIC DNA]</scope>
    <source>
        <tissue evidence="10">Mixed pool</tissue>
    </source>
</reference>
<keyword evidence="1" id="KW-0479">Metal-binding</keyword>
<keyword evidence="11" id="KW-1185">Reference proteome</keyword>
<dbReference type="FunFam" id="3.30.160.60:FF:000630">
    <property type="entry name" value="Zinc finger protein 180"/>
    <property type="match status" value="1"/>
</dbReference>
<dbReference type="InterPro" id="IPR001841">
    <property type="entry name" value="Znf_RING"/>
</dbReference>
<feature type="domain" description="C2H2-type" evidence="9">
    <location>
        <begin position="643"/>
        <end position="670"/>
    </location>
</feature>
<dbReference type="AlphaFoldDB" id="A0A1D2MU36"/>
<dbReference type="EMBL" id="LJIJ01000531">
    <property type="protein sequence ID" value="ODM96526.1"/>
    <property type="molecule type" value="Genomic_DNA"/>
</dbReference>